<dbReference type="EMBL" id="BNAL01000009">
    <property type="protein sequence ID" value="GHG00118.1"/>
    <property type="molecule type" value="Genomic_DNA"/>
</dbReference>
<name>A0ABQ3K2Y1_9DEIO</name>
<dbReference type="SUPFAM" id="SSF103642">
    <property type="entry name" value="Sec-C motif"/>
    <property type="match status" value="1"/>
</dbReference>
<gene>
    <name evidence="4" type="ORF">GCM10017783_10280</name>
</gene>
<dbReference type="Pfam" id="PF17775">
    <property type="entry name" value="YchJ_M-like"/>
    <property type="match status" value="1"/>
</dbReference>
<reference evidence="5" key="1">
    <citation type="journal article" date="2019" name="Int. J. Syst. Evol. Microbiol.">
        <title>The Global Catalogue of Microorganisms (GCM) 10K type strain sequencing project: providing services to taxonomists for standard genome sequencing and annotation.</title>
        <authorList>
            <consortium name="The Broad Institute Genomics Platform"/>
            <consortium name="The Broad Institute Genome Sequencing Center for Infectious Disease"/>
            <person name="Wu L."/>
            <person name="Ma J."/>
        </authorList>
    </citation>
    <scope>NUCLEOTIDE SEQUENCE [LARGE SCALE GENOMIC DNA]</scope>
    <source>
        <strain evidence="5">CGMCC 1.18439</strain>
    </source>
</reference>
<dbReference type="InterPro" id="IPR048469">
    <property type="entry name" value="YchJ-like_M"/>
</dbReference>
<dbReference type="InterPro" id="IPR004027">
    <property type="entry name" value="SEC_C_motif"/>
</dbReference>
<dbReference type="SUPFAM" id="SSF54427">
    <property type="entry name" value="NTF2-like"/>
    <property type="match status" value="1"/>
</dbReference>
<keyword evidence="5" id="KW-1185">Reference proteome</keyword>
<dbReference type="InterPro" id="IPR032710">
    <property type="entry name" value="NTF2-like_dom_sf"/>
</dbReference>
<comment type="caution">
    <text evidence="4">The sequence shown here is derived from an EMBL/GenBank/DDBJ whole genome shotgun (WGS) entry which is preliminary data.</text>
</comment>
<evidence type="ECO:0000259" key="3">
    <source>
        <dbReference type="Pfam" id="PF17775"/>
    </source>
</evidence>
<evidence type="ECO:0000313" key="4">
    <source>
        <dbReference type="EMBL" id="GHG00118.1"/>
    </source>
</evidence>
<dbReference type="InterPro" id="IPR023006">
    <property type="entry name" value="YchJ-like"/>
</dbReference>
<dbReference type="RefSeq" id="WP_189642606.1">
    <property type="nucleotide sequence ID" value="NZ_BNAL01000009.1"/>
</dbReference>
<proteinExistence type="inferred from homology"/>
<organism evidence="4 5">
    <name type="scientific">Deinococcus piscis</name>
    <dbReference type="NCBI Taxonomy" id="394230"/>
    <lineage>
        <taxon>Bacteria</taxon>
        <taxon>Thermotogati</taxon>
        <taxon>Deinococcota</taxon>
        <taxon>Deinococci</taxon>
        <taxon>Deinococcales</taxon>
        <taxon>Deinococcaceae</taxon>
        <taxon>Deinococcus</taxon>
    </lineage>
</organism>
<accession>A0ABQ3K2Y1</accession>
<comment type="similarity">
    <text evidence="1 2">Belongs to the UPF0225 family.</text>
</comment>
<feature type="domain" description="YchJ-like middle NTF2-like" evidence="3">
    <location>
        <begin position="34"/>
        <end position="121"/>
    </location>
</feature>
<evidence type="ECO:0000256" key="1">
    <source>
        <dbReference type="ARBA" id="ARBA00010839"/>
    </source>
</evidence>
<evidence type="ECO:0000313" key="5">
    <source>
        <dbReference type="Proteomes" id="UP000632154"/>
    </source>
</evidence>
<dbReference type="HAMAP" id="MF_00612">
    <property type="entry name" value="UPF0225"/>
    <property type="match status" value="1"/>
</dbReference>
<sequence>MVSYPPFKPCPCGSGRSFAVCCGPRLSGECPAETPEALMRSRYTAFVLQDAAYLRATWHPSTRPATLDLGGTRWLGLTIHSAAADRVRFSARFQEDGRKHTMHEDSRFVQDDSGRWLYLDGMHQE</sequence>
<dbReference type="Proteomes" id="UP000632154">
    <property type="component" value="Unassembled WGS sequence"/>
</dbReference>
<dbReference type="Pfam" id="PF02810">
    <property type="entry name" value="SEC-C"/>
    <property type="match status" value="1"/>
</dbReference>
<evidence type="ECO:0000256" key="2">
    <source>
        <dbReference type="HAMAP-Rule" id="MF_00612"/>
    </source>
</evidence>
<protein>
    <recommendedName>
        <fullName evidence="2">UPF0225 protein GCM10017783_10280</fullName>
    </recommendedName>
</protein>
<dbReference type="Gene3D" id="3.10.450.50">
    <property type="match status" value="1"/>
</dbReference>